<protein>
    <submittedName>
        <fullName evidence="1">Uncharacterized protein</fullName>
    </submittedName>
</protein>
<reference evidence="1" key="1">
    <citation type="journal article" date="2015" name="Nature">
        <title>Complex archaea that bridge the gap between prokaryotes and eukaryotes.</title>
        <authorList>
            <person name="Spang A."/>
            <person name="Saw J.H."/>
            <person name="Jorgensen S.L."/>
            <person name="Zaremba-Niedzwiedzka K."/>
            <person name="Martijn J."/>
            <person name="Lind A.E."/>
            <person name="van Eijk R."/>
            <person name="Schleper C."/>
            <person name="Guy L."/>
            <person name="Ettema T.J."/>
        </authorList>
    </citation>
    <scope>NUCLEOTIDE SEQUENCE</scope>
</reference>
<dbReference type="EMBL" id="LAZR01059201">
    <property type="protein sequence ID" value="KKK68301.1"/>
    <property type="molecule type" value="Genomic_DNA"/>
</dbReference>
<sequence length="48" mass="6130">MTYKTVNIPTNQFFLDKWHWWIHKKVSRHFKRDKERIFDTAQNVRLRL</sequence>
<evidence type="ECO:0000313" key="1">
    <source>
        <dbReference type="EMBL" id="KKK68301.1"/>
    </source>
</evidence>
<feature type="non-terminal residue" evidence="1">
    <location>
        <position position="48"/>
    </location>
</feature>
<dbReference type="AlphaFoldDB" id="A0A0F9A7Y7"/>
<organism evidence="1">
    <name type="scientific">marine sediment metagenome</name>
    <dbReference type="NCBI Taxonomy" id="412755"/>
    <lineage>
        <taxon>unclassified sequences</taxon>
        <taxon>metagenomes</taxon>
        <taxon>ecological metagenomes</taxon>
    </lineage>
</organism>
<proteinExistence type="predicted"/>
<accession>A0A0F9A7Y7</accession>
<comment type="caution">
    <text evidence="1">The sequence shown here is derived from an EMBL/GenBank/DDBJ whole genome shotgun (WGS) entry which is preliminary data.</text>
</comment>
<gene>
    <name evidence="1" type="ORF">LCGC14_2945450</name>
</gene>
<name>A0A0F9A7Y7_9ZZZZ</name>